<dbReference type="GO" id="GO:0008932">
    <property type="term" value="F:lytic endotransglycosylase activity"/>
    <property type="evidence" value="ECO:0007669"/>
    <property type="project" value="UniProtKB-UniRule"/>
</dbReference>
<evidence type="ECO:0000256" key="1">
    <source>
        <dbReference type="ARBA" id="ARBA00022729"/>
    </source>
</evidence>
<dbReference type="GO" id="GO:0042834">
    <property type="term" value="F:peptidoglycan binding"/>
    <property type="evidence" value="ECO:0007669"/>
    <property type="project" value="InterPro"/>
</dbReference>
<dbReference type="PANTHER" id="PTHR34183:SF1">
    <property type="entry name" value="ENDOLYTIC PEPTIDOGLYCAN TRANSGLYCOSYLASE RLPA"/>
    <property type="match status" value="1"/>
</dbReference>
<dbReference type="GO" id="GO:0009279">
    <property type="term" value="C:cell outer membrane"/>
    <property type="evidence" value="ECO:0007669"/>
    <property type="project" value="TreeGrafter"/>
</dbReference>
<keyword evidence="2 4" id="KW-0456">Lyase</keyword>
<feature type="signal peptide" evidence="7">
    <location>
        <begin position="1"/>
        <end position="29"/>
    </location>
</feature>
<evidence type="ECO:0000256" key="6">
    <source>
        <dbReference type="SAM" id="MobiDB-lite"/>
    </source>
</evidence>
<dbReference type="GO" id="GO:0071555">
    <property type="term" value="P:cell wall organization"/>
    <property type="evidence" value="ECO:0007669"/>
    <property type="project" value="UniProtKB-KW"/>
</dbReference>
<reference evidence="9 10" key="1">
    <citation type="submission" date="2018-06" db="EMBL/GenBank/DDBJ databases">
        <title>Nitrincola tibetense sp. nov., isolated from Lake XuguoCo on Tibetan Plateau.</title>
        <authorList>
            <person name="Xing P."/>
        </authorList>
    </citation>
    <scope>NUCLEOTIDE SEQUENCE [LARGE SCALE GENOMIC DNA]</scope>
    <source>
        <strain evidence="10">xg18</strain>
    </source>
</reference>
<evidence type="ECO:0000256" key="2">
    <source>
        <dbReference type="ARBA" id="ARBA00023239"/>
    </source>
</evidence>
<dbReference type="SUPFAM" id="SSF110997">
    <property type="entry name" value="Sporulation related repeat"/>
    <property type="match status" value="1"/>
</dbReference>
<dbReference type="Gene3D" id="3.30.70.1070">
    <property type="entry name" value="Sporulation related repeat"/>
    <property type="match status" value="1"/>
</dbReference>
<evidence type="ECO:0000256" key="4">
    <source>
        <dbReference type="HAMAP-Rule" id="MF_02071"/>
    </source>
</evidence>
<dbReference type="Proteomes" id="UP000250744">
    <property type="component" value="Unassembled WGS sequence"/>
</dbReference>
<dbReference type="SUPFAM" id="SSF50685">
    <property type="entry name" value="Barwin-like endoglucanases"/>
    <property type="match status" value="1"/>
</dbReference>
<dbReference type="Pfam" id="PF05036">
    <property type="entry name" value="SPOR"/>
    <property type="match status" value="1"/>
</dbReference>
<dbReference type="InterPro" id="IPR007730">
    <property type="entry name" value="SPOR-like_dom"/>
</dbReference>
<dbReference type="PROSITE" id="PS51257">
    <property type="entry name" value="PROKAR_LIPOPROTEIN"/>
    <property type="match status" value="1"/>
</dbReference>
<dbReference type="PANTHER" id="PTHR34183">
    <property type="entry name" value="ENDOLYTIC PEPTIDOGLYCAN TRANSGLYCOSYLASE RLPA"/>
    <property type="match status" value="1"/>
</dbReference>
<keyword evidence="4 9" id="KW-0449">Lipoprotein</keyword>
<proteinExistence type="inferred from homology"/>
<dbReference type="EC" id="4.2.2.-" evidence="4"/>
<dbReference type="Pfam" id="PF03330">
    <property type="entry name" value="DPBB_1"/>
    <property type="match status" value="1"/>
</dbReference>
<dbReference type="InterPro" id="IPR012997">
    <property type="entry name" value="RplA"/>
</dbReference>
<dbReference type="HAMAP" id="MF_02071">
    <property type="entry name" value="RlpA"/>
    <property type="match status" value="1"/>
</dbReference>
<keyword evidence="4" id="KW-0472">Membrane</keyword>
<feature type="region of interest" description="Disordered" evidence="6">
    <location>
        <begin position="30"/>
        <end position="80"/>
    </location>
</feature>
<evidence type="ECO:0000256" key="5">
    <source>
        <dbReference type="RuleBase" id="RU003495"/>
    </source>
</evidence>
<dbReference type="InterPro" id="IPR009009">
    <property type="entry name" value="RlpA-like_DPBB"/>
</dbReference>
<dbReference type="InterPro" id="IPR036908">
    <property type="entry name" value="RlpA-like_sf"/>
</dbReference>
<evidence type="ECO:0000259" key="8">
    <source>
        <dbReference type="PROSITE" id="PS51724"/>
    </source>
</evidence>
<keyword evidence="3 4" id="KW-0961">Cell wall biogenesis/degradation</keyword>
<name>A0A364NRN7_9GAMM</name>
<organism evidence="9 10">
    <name type="scientific">Nitrincola tibetensis</name>
    <dbReference type="NCBI Taxonomy" id="2219697"/>
    <lineage>
        <taxon>Bacteria</taxon>
        <taxon>Pseudomonadati</taxon>
        <taxon>Pseudomonadota</taxon>
        <taxon>Gammaproteobacteria</taxon>
        <taxon>Oceanospirillales</taxon>
        <taxon>Oceanospirillaceae</taxon>
        <taxon>Nitrincola</taxon>
    </lineage>
</organism>
<accession>A0A364NRN7</accession>
<dbReference type="OrthoDB" id="9779128at2"/>
<dbReference type="EMBL" id="QKRX01000001">
    <property type="protein sequence ID" value="RAU19537.1"/>
    <property type="molecule type" value="Genomic_DNA"/>
</dbReference>
<dbReference type="RefSeq" id="WP_112156532.1">
    <property type="nucleotide sequence ID" value="NZ_QKRX01000001.1"/>
</dbReference>
<dbReference type="FunFam" id="2.40.40.10:FF:000003">
    <property type="entry name" value="Endolytic peptidoglycan transglycosylase RlpA"/>
    <property type="match status" value="1"/>
</dbReference>
<dbReference type="GO" id="GO:0005886">
    <property type="term" value="C:plasma membrane"/>
    <property type="evidence" value="ECO:0007669"/>
    <property type="project" value="UniProtKB-SubCell"/>
</dbReference>
<keyword evidence="10" id="KW-1185">Reference proteome</keyword>
<dbReference type="NCBIfam" id="TIGR00413">
    <property type="entry name" value="rlpA"/>
    <property type="match status" value="1"/>
</dbReference>
<evidence type="ECO:0000313" key="9">
    <source>
        <dbReference type="EMBL" id="RAU19537.1"/>
    </source>
</evidence>
<evidence type="ECO:0000256" key="3">
    <source>
        <dbReference type="ARBA" id="ARBA00023316"/>
    </source>
</evidence>
<comment type="function">
    <text evidence="4">Lytic transglycosylase with a strong preference for naked glycan strands that lack stem peptides.</text>
</comment>
<evidence type="ECO:0000256" key="7">
    <source>
        <dbReference type="SAM" id="SignalP"/>
    </source>
</evidence>
<dbReference type="InterPro" id="IPR034718">
    <property type="entry name" value="RlpA"/>
</dbReference>
<gene>
    <name evidence="4" type="primary">rlpA</name>
    <name evidence="9" type="ORF">DN062_00130</name>
</gene>
<keyword evidence="4" id="KW-1003">Cell membrane</keyword>
<dbReference type="CDD" id="cd22268">
    <property type="entry name" value="DPBB_RlpA-like"/>
    <property type="match status" value="1"/>
</dbReference>
<comment type="similarity">
    <text evidence="4 5">Belongs to the RlpA family.</text>
</comment>
<feature type="compositionally biased region" description="Polar residues" evidence="6">
    <location>
        <begin position="30"/>
        <end position="51"/>
    </location>
</feature>
<feature type="domain" description="SPOR" evidence="8">
    <location>
        <begin position="226"/>
        <end position="307"/>
    </location>
</feature>
<keyword evidence="4" id="KW-0564">Palmitate</keyword>
<dbReference type="Gene3D" id="2.40.40.10">
    <property type="entry name" value="RlpA-like domain"/>
    <property type="match status" value="1"/>
</dbReference>
<keyword evidence="1 7" id="KW-0732">Signal</keyword>
<evidence type="ECO:0000313" key="10">
    <source>
        <dbReference type="Proteomes" id="UP000250744"/>
    </source>
</evidence>
<comment type="subcellular location">
    <subcellularLocation>
        <location evidence="4">Cell membrane</location>
        <topology evidence="4">Lipid-anchor</topology>
    </subcellularLocation>
</comment>
<dbReference type="AlphaFoldDB" id="A0A364NRN7"/>
<dbReference type="InterPro" id="IPR036680">
    <property type="entry name" value="SPOR-like_sf"/>
</dbReference>
<sequence>MSCYRLLRAGIISCVVLSFLAGCSSKSTVQTPQQKAEVKPQTNAGRYSMQNDKAPIDPPDVSKVPNAVPRHEPLSRGGNRSPYEVFGQTYHILPSAKGYKEKGGASWYGLKFHGHLTSNGEVYDMYEMTAAHKSLPLPTYARVTNLDNGRSVIVRINDRGPFHEGRIIDLSYAAAYQLDILRNGTGRVEVEAIVVEPPWSQNIAASKPSASQTQEIRSQVRGVSPVVSLDRRYLQIGAFSTEVAAKRVQAQVSNLSAGVPVGIYPAQTANGSVYRVKIGPFNIGDSLDSLMARLQSAGYPSAHLVDKP</sequence>
<comment type="caution">
    <text evidence="9">The sequence shown here is derived from an EMBL/GenBank/DDBJ whole genome shotgun (WGS) entry which is preliminary data.</text>
</comment>
<dbReference type="PROSITE" id="PS51724">
    <property type="entry name" value="SPOR"/>
    <property type="match status" value="1"/>
</dbReference>
<feature type="chain" id="PRO_5017095085" description="Endolytic peptidoglycan transglycosylase RlpA" evidence="7">
    <location>
        <begin position="30"/>
        <end position="308"/>
    </location>
</feature>
<dbReference type="GO" id="GO:0000270">
    <property type="term" value="P:peptidoglycan metabolic process"/>
    <property type="evidence" value="ECO:0007669"/>
    <property type="project" value="UniProtKB-UniRule"/>
</dbReference>
<protein>
    <recommendedName>
        <fullName evidence="4">Endolytic peptidoglycan transglycosylase RlpA</fullName>
        <ecNumber evidence="4">4.2.2.-</ecNumber>
    </recommendedName>
</protein>